<protein>
    <recommendedName>
        <fullName evidence="1">B12-binding domain-containing protein</fullName>
    </recommendedName>
</protein>
<sequence length="117" mass="12659">MDGPWTIGSRIVAAVLETHDFKVVHAGSDIASEHVVTQAVAARADVVAVGSYLSYKLNQVKELDERLAKAGLRNKIRLILSGPAGSKRVAEEYGADSYARDAEEVLEQCRAFMSGKK</sequence>
<dbReference type="PANTHER" id="PTHR45833">
    <property type="entry name" value="METHIONINE SYNTHASE"/>
    <property type="match status" value="1"/>
</dbReference>
<feature type="domain" description="B12-binding" evidence="1">
    <location>
        <begin position="1"/>
        <end position="117"/>
    </location>
</feature>
<dbReference type="GO" id="GO:0008705">
    <property type="term" value="F:methionine synthase activity"/>
    <property type="evidence" value="ECO:0007669"/>
    <property type="project" value="TreeGrafter"/>
</dbReference>
<organism evidence="2 3">
    <name type="scientific">Candidatus Hakubella thermalkaliphila</name>
    <dbReference type="NCBI Taxonomy" id="2754717"/>
    <lineage>
        <taxon>Bacteria</taxon>
        <taxon>Bacillati</taxon>
        <taxon>Actinomycetota</taxon>
        <taxon>Actinomycetota incertae sedis</taxon>
        <taxon>Candidatus Hakubellales</taxon>
        <taxon>Candidatus Hakubellaceae</taxon>
        <taxon>Candidatus Hakubella</taxon>
    </lineage>
</organism>
<reference evidence="2 3" key="1">
    <citation type="journal article" date="2020" name="Front. Microbiol.">
        <title>Single-cell genomics of novel Actinobacteria with the Wood-Ljungdahl pathway discovered in a serpentinizing system.</title>
        <authorList>
            <person name="Merino N."/>
            <person name="Kawai M."/>
            <person name="Boyd E.S."/>
            <person name="Colman D.R."/>
            <person name="McGlynn S.E."/>
            <person name="Nealson K.H."/>
            <person name="Kurokawa K."/>
            <person name="Hongoh Y."/>
        </authorList>
    </citation>
    <scope>NUCLEOTIDE SEQUENCE [LARGE SCALE GENOMIC DNA]</scope>
    <source>
        <strain evidence="2 3">S42</strain>
    </source>
</reference>
<dbReference type="Gene3D" id="3.40.50.280">
    <property type="entry name" value="Cobalamin-binding domain"/>
    <property type="match status" value="1"/>
</dbReference>
<dbReference type="Proteomes" id="UP000568877">
    <property type="component" value="Unassembled WGS sequence"/>
</dbReference>
<dbReference type="AlphaFoldDB" id="A0A6V8PLI5"/>
<dbReference type="GO" id="GO:0005829">
    <property type="term" value="C:cytosol"/>
    <property type="evidence" value="ECO:0007669"/>
    <property type="project" value="TreeGrafter"/>
</dbReference>
<dbReference type="GO" id="GO:0046872">
    <property type="term" value="F:metal ion binding"/>
    <property type="evidence" value="ECO:0007669"/>
    <property type="project" value="InterPro"/>
</dbReference>
<feature type="non-terminal residue" evidence="2">
    <location>
        <position position="117"/>
    </location>
</feature>
<evidence type="ECO:0000313" key="2">
    <source>
        <dbReference type="EMBL" id="GFP33525.1"/>
    </source>
</evidence>
<gene>
    <name evidence="2" type="ORF">HKBW3S42_01862</name>
</gene>
<dbReference type="EMBL" id="BLSA01000536">
    <property type="protein sequence ID" value="GFP33525.1"/>
    <property type="molecule type" value="Genomic_DNA"/>
</dbReference>
<dbReference type="PROSITE" id="PS51332">
    <property type="entry name" value="B12_BINDING"/>
    <property type="match status" value="1"/>
</dbReference>
<comment type="caution">
    <text evidence="2">The sequence shown here is derived from an EMBL/GenBank/DDBJ whole genome shotgun (WGS) entry which is preliminary data.</text>
</comment>
<evidence type="ECO:0000259" key="1">
    <source>
        <dbReference type="PROSITE" id="PS51332"/>
    </source>
</evidence>
<name>A0A6V8PLI5_9ACTN</name>
<proteinExistence type="predicted"/>
<dbReference type="InterPro" id="IPR006158">
    <property type="entry name" value="Cobalamin-bd"/>
</dbReference>
<evidence type="ECO:0000313" key="3">
    <source>
        <dbReference type="Proteomes" id="UP000568877"/>
    </source>
</evidence>
<dbReference type="InterPro" id="IPR036724">
    <property type="entry name" value="Cobalamin-bd_sf"/>
</dbReference>
<accession>A0A6V8PLI5</accession>
<dbReference type="InterPro" id="IPR050554">
    <property type="entry name" value="Met_Synthase/Corrinoid"/>
</dbReference>
<dbReference type="GO" id="GO:0031419">
    <property type="term" value="F:cobalamin binding"/>
    <property type="evidence" value="ECO:0007669"/>
    <property type="project" value="InterPro"/>
</dbReference>
<dbReference type="SUPFAM" id="SSF52242">
    <property type="entry name" value="Cobalamin (vitamin B12)-binding domain"/>
    <property type="match status" value="1"/>
</dbReference>
<dbReference type="Pfam" id="PF02310">
    <property type="entry name" value="B12-binding"/>
    <property type="match status" value="1"/>
</dbReference>